<dbReference type="EMBL" id="ASRX01000072">
    <property type="protein sequence ID" value="EYF01753.1"/>
    <property type="molecule type" value="Genomic_DNA"/>
</dbReference>
<dbReference type="Pfam" id="PF00112">
    <property type="entry name" value="Peptidase_C1"/>
    <property type="match status" value="1"/>
</dbReference>
<accession>A0A017SXQ3</accession>
<proteinExistence type="predicted"/>
<name>A0A017SXQ3_9BACT</name>
<dbReference type="Gene3D" id="3.90.70.10">
    <property type="entry name" value="Cysteine proteinases"/>
    <property type="match status" value="1"/>
</dbReference>
<dbReference type="GO" id="GO:0008234">
    <property type="term" value="F:cysteine-type peptidase activity"/>
    <property type="evidence" value="ECO:0007669"/>
    <property type="project" value="InterPro"/>
</dbReference>
<sequence length="731" mass="81264">MSEPERFSERFGAWTDARADVLDFRDSLYRPTMAEVPPRLPLEEFQKYEIPVLDQGRANGCTGFATATLAHYLMRKRRIDADQSLVSQNMLYTMARKYDEYPGEDDAKGSSLRGAMKGWQKHGVCSYERWPWDPNDLYGSLTQERSEDAALRPLGLYQRVNHKDITLMHSALSEVGVIVASALIPLGGWYYGTREDGIVQPVDRSNPFIAPWGGHAFAIVGYDSEGFWLQNSWSAEWGKNGFGRISYDDWMSFGMDAWVGRLGAPVKLNSSRERRGTSFASRTFADLRPHLVSIDDHGQLQRRGAYGTTSEDVRVIIEEDFPSITRDWKKKRLLLIAGGGLRRQLEVVDRMSRLRPRLLQQEIYPLAFLWETDHHARLVEILSRAAEGRRQDGHDPREFSFMIDRRDDALEPMVRRMGGKAEWDRMKLAAGDAVMDGEGGGVRETIGRIAEMMVKDPSIELHLVGHSAGVFLLAPLVQLITSDRGKKIEGGPMRGQSGLGLPVESAALLAPACPIEAFRDTFMPAIKAGLVRRFTLFTLTDEAELQDDVEVYGRSLLYLVSNALERRPRVPGGTGVGLLGMEQALLDPESGDVLGLLSIPREAPQVMVEKLAPLAGQSGVGQTLISPGSTGVGAGRGALREGGGSGGFVEPQTMLSGGSLRSQRSQREKRVGFPRAEWIRGPNTWPAPYGSEARRHEDFETDATTWRSISARILNRDPGEDAQPTPSREPW</sequence>
<dbReference type="Proteomes" id="UP000019678">
    <property type="component" value="Unassembled WGS sequence"/>
</dbReference>
<feature type="region of interest" description="Disordered" evidence="1">
    <location>
        <begin position="636"/>
        <end position="731"/>
    </location>
</feature>
<dbReference type="InterPro" id="IPR038765">
    <property type="entry name" value="Papain-like_cys_pep_sf"/>
</dbReference>
<dbReference type="AlphaFoldDB" id="A0A017SXQ3"/>
<dbReference type="SUPFAM" id="SSF54001">
    <property type="entry name" value="Cysteine proteinases"/>
    <property type="match status" value="1"/>
</dbReference>
<evidence type="ECO:0000313" key="4">
    <source>
        <dbReference type="Proteomes" id="UP000019678"/>
    </source>
</evidence>
<reference evidence="3 4" key="1">
    <citation type="submission" date="2013-05" db="EMBL/GenBank/DDBJ databases">
        <title>Genome assembly of Chondromyces apiculatus DSM 436.</title>
        <authorList>
            <person name="Sharma G."/>
            <person name="Khatri I."/>
            <person name="Kaur C."/>
            <person name="Mayilraj S."/>
            <person name="Subramanian S."/>
        </authorList>
    </citation>
    <scope>NUCLEOTIDE SEQUENCE [LARGE SCALE GENOMIC DNA]</scope>
    <source>
        <strain evidence="3 4">DSM 436</strain>
    </source>
</reference>
<dbReference type="eggNOG" id="COG4870">
    <property type="taxonomic scope" value="Bacteria"/>
</dbReference>
<dbReference type="STRING" id="1192034.CAP_7819"/>
<dbReference type="InterPro" id="IPR000668">
    <property type="entry name" value="Peptidase_C1A_C"/>
</dbReference>
<feature type="compositionally biased region" description="Gly residues" evidence="1">
    <location>
        <begin position="636"/>
        <end position="647"/>
    </location>
</feature>
<dbReference type="RefSeq" id="WP_081865567.1">
    <property type="nucleotide sequence ID" value="NZ_ASRX01000072.1"/>
</dbReference>
<comment type="caution">
    <text evidence="3">The sequence shown here is derived from an EMBL/GenBank/DDBJ whole genome shotgun (WGS) entry which is preliminary data.</text>
</comment>
<evidence type="ECO:0000256" key="1">
    <source>
        <dbReference type="SAM" id="MobiDB-lite"/>
    </source>
</evidence>
<gene>
    <name evidence="3" type="ORF">CAP_7819</name>
</gene>
<evidence type="ECO:0000259" key="2">
    <source>
        <dbReference type="Pfam" id="PF00112"/>
    </source>
</evidence>
<protein>
    <recommendedName>
        <fullName evidence="2">Peptidase C1A papain C-terminal domain-containing protein</fullName>
    </recommendedName>
</protein>
<keyword evidence="4" id="KW-1185">Reference proteome</keyword>
<dbReference type="GO" id="GO:0006508">
    <property type="term" value="P:proteolysis"/>
    <property type="evidence" value="ECO:0007669"/>
    <property type="project" value="InterPro"/>
</dbReference>
<evidence type="ECO:0000313" key="3">
    <source>
        <dbReference type="EMBL" id="EYF01753.1"/>
    </source>
</evidence>
<dbReference type="CDD" id="cd02619">
    <property type="entry name" value="Peptidase_C1"/>
    <property type="match status" value="1"/>
</dbReference>
<organism evidence="3 4">
    <name type="scientific">Chondromyces apiculatus DSM 436</name>
    <dbReference type="NCBI Taxonomy" id="1192034"/>
    <lineage>
        <taxon>Bacteria</taxon>
        <taxon>Pseudomonadati</taxon>
        <taxon>Myxococcota</taxon>
        <taxon>Polyangia</taxon>
        <taxon>Polyangiales</taxon>
        <taxon>Polyangiaceae</taxon>
        <taxon>Chondromyces</taxon>
    </lineage>
</organism>
<feature type="domain" description="Peptidase C1A papain C-terminal" evidence="2">
    <location>
        <begin position="51"/>
        <end position="248"/>
    </location>
</feature>